<evidence type="ECO:0000313" key="1">
    <source>
        <dbReference type="EMBL" id="KAH3868170.1"/>
    </source>
</evidence>
<accession>A0A9D4RJ69</accession>
<organism evidence="1 2">
    <name type="scientific">Dreissena polymorpha</name>
    <name type="common">Zebra mussel</name>
    <name type="synonym">Mytilus polymorpha</name>
    <dbReference type="NCBI Taxonomy" id="45954"/>
    <lineage>
        <taxon>Eukaryota</taxon>
        <taxon>Metazoa</taxon>
        <taxon>Spiralia</taxon>
        <taxon>Lophotrochozoa</taxon>
        <taxon>Mollusca</taxon>
        <taxon>Bivalvia</taxon>
        <taxon>Autobranchia</taxon>
        <taxon>Heteroconchia</taxon>
        <taxon>Euheterodonta</taxon>
        <taxon>Imparidentia</taxon>
        <taxon>Neoheterodontei</taxon>
        <taxon>Myida</taxon>
        <taxon>Dreissenoidea</taxon>
        <taxon>Dreissenidae</taxon>
        <taxon>Dreissena</taxon>
    </lineage>
</organism>
<keyword evidence="2" id="KW-1185">Reference proteome</keyword>
<dbReference type="Proteomes" id="UP000828390">
    <property type="component" value="Unassembled WGS sequence"/>
</dbReference>
<proteinExistence type="predicted"/>
<dbReference type="EMBL" id="JAIWYP010000002">
    <property type="protein sequence ID" value="KAH3868170.1"/>
    <property type="molecule type" value="Genomic_DNA"/>
</dbReference>
<reference evidence="1" key="2">
    <citation type="submission" date="2020-11" db="EMBL/GenBank/DDBJ databases">
        <authorList>
            <person name="McCartney M.A."/>
            <person name="Auch B."/>
            <person name="Kono T."/>
            <person name="Mallez S."/>
            <person name="Becker A."/>
            <person name="Gohl D.M."/>
            <person name="Silverstein K.A.T."/>
            <person name="Koren S."/>
            <person name="Bechman K.B."/>
            <person name="Herman A."/>
            <person name="Abrahante J.E."/>
            <person name="Garbe J."/>
        </authorList>
    </citation>
    <scope>NUCLEOTIDE SEQUENCE</scope>
    <source>
        <strain evidence="1">Duluth1</strain>
        <tissue evidence="1">Whole animal</tissue>
    </source>
</reference>
<evidence type="ECO:0000313" key="2">
    <source>
        <dbReference type="Proteomes" id="UP000828390"/>
    </source>
</evidence>
<protein>
    <submittedName>
        <fullName evidence="1">Uncharacterized protein</fullName>
    </submittedName>
</protein>
<gene>
    <name evidence="1" type="ORF">DPMN_031310</name>
</gene>
<dbReference type="AlphaFoldDB" id="A0A9D4RJ69"/>
<name>A0A9D4RJ69_DREPO</name>
<comment type="caution">
    <text evidence="1">The sequence shown here is derived from an EMBL/GenBank/DDBJ whole genome shotgun (WGS) entry which is preliminary data.</text>
</comment>
<reference evidence="1" key="1">
    <citation type="journal article" date="2019" name="bioRxiv">
        <title>The Genome of the Zebra Mussel, Dreissena polymorpha: A Resource for Invasive Species Research.</title>
        <authorList>
            <person name="McCartney M.A."/>
            <person name="Auch B."/>
            <person name="Kono T."/>
            <person name="Mallez S."/>
            <person name="Zhang Y."/>
            <person name="Obille A."/>
            <person name="Becker A."/>
            <person name="Abrahante J.E."/>
            <person name="Garbe J."/>
            <person name="Badalamenti J.P."/>
            <person name="Herman A."/>
            <person name="Mangelson H."/>
            <person name="Liachko I."/>
            <person name="Sullivan S."/>
            <person name="Sone E.D."/>
            <person name="Koren S."/>
            <person name="Silverstein K.A.T."/>
            <person name="Beckman K.B."/>
            <person name="Gohl D.M."/>
        </authorList>
    </citation>
    <scope>NUCLEOTIDE SEQUENCE</scope>
    <source>
        <strain evidence="1">Duluth1</strain>
        <tissue evidence="1">Whole animal</tissue>
    </source>
</reference>
<sequence>MQESTALVELRHNKTICVLGQTSIWFLKGDLKNASTERIDTKTSESLSGHHIHYAAATKLSLNSKD</sequence>